<keyword evidence="1" id="KW-1133">Transmembrane helix</keyword>
<dbReference type="AlphaFoldDB" id="A0A017RVU0"/>
<evidence type="ECO:0000259" key="2">
    <source>
        <dbReference type="Pfam" id="PF08486"/>
    </source>
</evidence>
<dbReference type="NCBIfam" id="TIGR02669">
    <property type="entry name" value="SpoIID_LytB"/>
    <property type="match status" value="1"/>
</dbReference>
<evidence type="ECO:0000256" key="1">
    <source>
        <dbReference type="SAM" id="Phobius"/>
    </source>
</evidence>
<proteinExistence type="predicted"/>
<gene>
    <name evidence="3" type="ORF">Q428_07450</name>
</gene>
<dbReference type="GO" id="GO:0030435">
    <property type="term" value="P:sporulation resulting in formation of a cellular spore"/>
    <property type="evidence" value="ECO:0007669"/>
    <property type="project" value="InterPro"/>
</dbReference>
<dbReference type="EMBL" id="AZQP01000019">
    <property type="protein sequence ID" value="EYE88504.1"/>
    <property type="molecule type" value="Genomic_DNA"/>
</dbReference>
<evidence type="ECO:0000313" key="3">
    <source>
        <dbReference type="EMBL" id="EYE88504.1"/>
    </source>
</evidence>
<keyword evidence="4" id="KW-1185">Reference proteome</keyword>
<dbReference type="STRING" id="1403537.Q428_07450"/>
<protein>
    <recommendedName>
        <fullName evidence="2">Sporulation stage II protein D amidase enhancer LytB N-terminal domain-containing protein</fullName>
    </recommendedName>
</protein>
<accession>A0A017RVU0</accession>
<evidence type="ECO:0000313" key="4">
    <source>
        <dbReference type="Proteomes" id="UP000019681"/>
    </source>
</evidence>
<dbReference type="InterPro" id="IPR013486">
    <property type="entry name" value="SpoIID/LytB"/>
</dbReference>
<sequence length="625" mass="71645">MIRRKKYRYKRKVKKYYNFNIKLFSFILVILALFISAGYYIFFRKLTINCGIVVDKHETKNYLELKLAYDGKTQRVKVKKSTKLIDSIAYNVTLKGLYVDKIEPCKIYTGEVQFKEGNSVVLSNNSLTLSERVRYYNFANNKLTPVSNKVVLVGYSNCRFIADKSNKISVILADIPDIKKLRVGISNSDFTSLNHSQLIMASKKGLSFQFDNNLHEIRRGDALKLTYNNGIIHLFIVNDDNKTFPVKASIGTTKNKILIYSNSDVPIKIKSLKRSNTHVPEYFGSLKVFIKDKSMRLVNDVDIEDYLKYVVPSEIPSSAGFEGYKSQAIAARTYALSDLISGRFSNEGFNLDDSNKSQVYNERYPVEESEQNKLISAISETSGKILSYNKKLIDAKYYSTSCGLSAPFNQVWYSSNTSKISNPEPYLDYVDLTETGIKDLSSEDIASTFLKDWTTRAFDSNSQYFRWKVELDYQTLEKTINSNIYLRYTKSPDSFKKKWLFNIYKKTTIPKEGIGKIRDIEISKRGRAGNVMEMLITTDDAVYKIEKDINIKRLLAPKNFELNFLYGKPQYVSTFPSSFFVLEKEYKKNSLKTVTIYGGGYGHGVGMSQTAVIGMVRKGYNHEKF</sequence>
<dbReference type="OrthoDB" id="9794671at2"/>
<name>A0A017RVU0_9CLOT</name>
<dbReference type="Proteomes" id="UP000019681">
    <property type="component" value="Unassembled WGS sequence"/>
</dbReference>
<reference evidence="3 4" key="1">
    <citation type="journal article" date="2014" name="Genome Announc.">
        <title>Draft Genome Sequence of Fervidicella metallireducens Strain AeBT, an Iron-Reducing Thermoanaerobe from the Great Artesian Basin.</title>
        <authorList>
            <person name="Patel B.K."/>
        </authorList>
    </citation>
    <scope>NUCLEOTIDE SEQUENCE [LARGE SCALE GENOMIC DNA]</scope>
    <source>
        <strain evidence="3 4">AeB</strain>
    </source>
</reference>
<keyword evidence="1" id="KW-0472">Membrane</keyword>
<dbReference type="InterPro" id="IPR013693">
    <property type="entry name" value="SpoIID/LytB_N"/>
</dbReference>
<dbReference type="Pfam" id="PF08486">
    <property type="entry name" value="SpoIID"/>
    <property type="match status" value="1"/>
</dbReference>
<feature type="transmembrane region" description="Helical" evidence="1">
    <location>
        <begin position="21"/>
        <end position="42"/>
    </location>
</feature>
<comment type="caution">
    <text evidence="3">The sequence shown here is derived from an EMBL/GenBank/DDBJ whole genome shotgun (WGS) entry which is preliminary data.</text>
</comment>
<dbReference type="RefSeq" id="WP_035379549.1">
    <property type="nucleotide sequence ID" value="NZ_AZQP01000019.1"/>
</dbReference>
<feature type="domain" description="Sporulation stage II protein D amidase enhancer LytB N-terminal" evidence="2">
    <location>
        <begin position="292"/>
        <end position="388"/>
    </location>
</feature>
<organism evidence="3 4">
    <name type="scientific">Fervidicella metallireducens AeB</name>
    <dbReference type="NCBI Taxonomy" id="1403537"/>
    <lineage>
        <taxon>Bacteria</taxon>
        <taxon>Bacillati</taxon>
        <taxon>Bacillota</taxon>
        <taxon>Clostridia</taxon>
        <taxon>Eubacteriales</taxon>
        <taxon>Clostridiaceae</taxon>
        <taxon>Fervidicella</taxon>
    </lineage>
</organism>
<keyword evidence="1" id="KW-0812">Transmembrane</keyword>